<dbReference type="AlphaFoldDB" id="A0AAD2Q305"/>
<feature type="chain" id="PRO_5042290419" evidence="2">
    <location>
        <begin position="20"/>
        <end position="186"/>
    </location>
</feature>
<keyword evidence="4" id="KW-1185">Reference proteome</keyword>
<reference evidence="3" key="1">
    <citation type="submission" date="2023-11" db="EMBL/GenBank/DDBJ databases">
        <authorList>
            <person name="De Vega J J."/>
            <person name="De Vega J J."/>
        </authorList>
    </citation>
    <scope>NUCLEOTIDE SEQUENCE</scope>
</reference>
<feature type="non-terminal residue" evidence="3">
    <location>
        <position position="1"/>
    </location>
</feature>
<feature type="compositionally biased region" description="Polar residues" evidence="1">
    <location>
        <begin position="115"/>
        <end position="141"/>
    </location>
</feature>
<name>A0AAD2Q305_9AGAR</name>
<proteinExistence type="predicted"/>
<dbReference type="Proteomes" id="UP001295794">
    <property type="component" value="Unassembled WGS sequence"/>
</dbReference>
<feature type="compositionally biased region" description="Low complexity" evidence="1">
    <location>
        <begin position="163"/>
        <end position="172"/>
    </location>
</feature>
<evidence type="ECO:0000313" key="3">
    <source>
        <dbReference type="EMBL" id="CAK5270473.1"/>
    </source>
</evidence>
<evidence type="ECO:0000313" key="4">
    <source>
        <dbReference type="Proteomes" id="UP001295794"/>
    </source>
</evidence>
<feature type="signal peptide" evidence="2">
    <location>
        <begin position="1"/>
        <end position="19"/>
    </location>
</feature>
<feature type="region of interest" description="Disordered" evidence="1">
    <location>
        <begin position="115"/>
        <end position="186"/>
    </location>
</feature>
<dbReference type="EMBL" id="CAVNYO010000167">
    <property type="protein sequence ID" value="CAK5270473.1"/>
    <property type="molecule type" value="Genomic_DNA"/>
</dbReference>
<gene>
    <name evidence="3" type="ORF">MYCIT1_LOCUS14917</name>
</gene>
<accession>A0AAD2Q305</accession>
<comment type="caution">
    <text evidence="3">The sequence shown here is derived from an EMBL/GenBank/DDBJ whole genome shotgun (WGS) entry which is preliminary data.</text>
</comment>
<keyword evidence="2" id="KW-0732">Signal</keyword>
<evidence type="ECO:0000256" key="2">
    <source>
        <dbReference type="SAM" id="SignalP"/>
    </source>
</evidence>
<evidence type="ECO:0000256" key="1">
    <source>
        <dbReference type="SAM" id="MobiDB-lite"/>
    </source>
</evidence>
<organism evidence="3 4">
    <name type="scientific">Mycena citricolor</name>
    <dbReference type="NCBI Taxonomy" id="2018698"/>
    <lineage>
        <taxon>Eukaryota</taxon>
        <taxon>Fungi</taxon>
        <taxon>Dikarya</taxon>
        <taxon>Basidiomycota</taxon>
        <taxon>Agaricomycotina</taxon>
        <taxon>Agaricomycetes</taxon>
        <taxon>Agaricomycetidae</taxon>
        <taxon>Agaricales</taxon>
        <taxon>Marasmiineae</taxon>
        <taxon>Mycenaceae</taxon>
        <taxon>Mycena</taxon>
    </lineage>
</organism>
<protein>
    <submittedName>
        <fullName evidence="3">Uncharacterized protein</fullName>
    </submittedName>
</protein>
<sequence>FVRFALLHDVILTPFFILAQIPQCALDTQHCSHRSAQDVTEAADELVKRVLASLTYPRRSASSFARSPARAAATRGAKRLKCACVVAKIREMRVDDEGEAAVNTANVRNSSIRASNCPTGLVRMNSSSKGTRVSTSPSDWPTASKRRNHHSLTPPAPNSLAWTSSSTRQHPSSSRRHSTMSPVNSA</sequence>